<reference evidence="10 13" key="2">
    <citation type="submission" date="2018-07" db="EMBL/GenBank/DDBJ databases">
        <title>Genomic Encyclopedia of Archaeal and Bacterial Type Strains, Phase II (KMG-II): from individual species to whole genera.</title>
        <authorList>
            <person name="Goeker M."/>
        </authorList>
    </citation>
    <scope>NUCLEOTIDE SEQUENCE [LARGE SCALE GENOMIC DNA]</scope>
    <source>
        <strain evidence="10 13">JA575</strain>
    </source>
</reference>
<evidence type="ECO:0000256" key="4">
    <source>
        <dbReference type="ARBA" id="ARBA00022679"/>
    </source>
</evidence>
<dbReference type="GO" id="GO:0032259">
    <property type="term" value="P:methylation"/>
    <property type="evidence" value="ECO:0007669"/>
    <property type="project" value="UniProtKB-KW"/>
</dbReference>
<dbReference type="GO" id="GO:0006546">
    <property type="term" value="P:glycine catabolic process"/>
    <property type="evidence" value="ECO:0007669"/>
    <property type="project" value="InterPro"/>
</dbReference>
<dbReference type="Gene3D" id="3.30.1360.120">
    <property type="entry name" value="Probable tRNA modification gtpase trme, domain 1"/>
    <property type="match status" value="1"/>
</dbReference>
<keyword evidence="13" id="KW-1185">Reference proteome</keyword>
<dbReference type="RefSeq" id="WP_114358802.1">
    <property type="nucleotide sequence ID" value="NZ_QRDT01000014.1"/>
</dbReference>
<name>A0A336JSS8_9BRAD</name>
<evidence type="ECO:0000313" key="12">
    <source>
        <dbReference type="Proteomes" id="UP000252631"/>
    </source>
</evidence>
<dbReference type="InterPro" id="IPR029043">
    <property type="entry name" value="GcvT/YgfZ_C"/>
</dbReference>
<dbReference type="SUPFAM" id="SSF101790">
    <property type="entry name" value="Aminomethyltransferase beta-barrel domain"/>
    <property type="match status" value="1"/>
</dbReference>
<dbReference type="PANTHER" id="PTHR43757:SF2">
    <property type="entry name" value="AMINOMETHYLTRANSFERASE, MITOCHONDRIAL"/>
    <property type="match status" value="1"/>
</dbReference>
<organism evidence="11 12">
    <name type="scientific">Rhodopseudomonas pentothenatexigens</name>
    <dbReference type="NCBI Taxonomy" id="999699"/>
    <lineage>
        <taxon>Bacteria</taxon>
        <taxon>Pseudomonadati</taxon>
        <taxon>Pseudomonadota</taxon>
        <taxon>Alphaproteobacteria</taxon>
        <taxon>Hyphomicrobiales</taxon>
        <taxon>Nitrobacteraceae</taxon>
        <taxon>Rhodopseudomonas</taxon>
    </lineage>
</organism>
<dbReference type="EMBL" id="UFQQ01000014">
    <property type="protein sequence ID" value="SSW91783.1"/>
    <property type="molecule type" value="Genomic_DNA"/>
</dbReference>
<accession>A0A336JSS8</accession>
<keyword evidence="11" id="KW-0489">Methyltransferase</keyword>
<evidence type="ECO:0000256" key="6">
    <source>
        <dbReference type="ARBA" id="ARBA00047665"/>
    </source>
</evidence>
<dbReference type="PIRSF" id="PIRSF006487">
    <property type="entry name" value="GcvT"/>
    <property type="match status" value="1"/>
</dbReference>
<dbReference type="FunFam" id="3.30.70.1400:FF:000007">
    <property type="entry name" value="Glycine cleavage system aminomethyltransferase T"/>
    <property type="match status" value="1"/>
</dbReference>
<dbReference type="Gene3D" id="4.10.1250.10">
    <property type="entry name" value="Aminomethyltransferase fragment"/>
    <property type="match status" value="1"/>
</dbReference>
<dbReference type="FunFam" id="4.10.1250.10:FF:000002">
    <property type="entry name" value="Aminomethyltransferase"/>
    <property type="match status" value="1"/>
</dbReference>
<feature type="binding site" evidence="7">
    <location>
        <position position="206"/>
    </location>
    <ligand>
        <name>substrate</name>
    </ligand>
</feature>
<comment type="catalytic activity">
    <reaction evidence="6">
        <text>N(6)-[(R)-S(8)-aminomethyldihydrolipoyl]-L-lysyl-[protein] + (6S)-5,6,7,8-tetrahydrofolate = N(6)-[(R)-dihydrolipoyl]-L-lysyl-[protein] + (6R)-5,10-methylene-5,6,7,8-tetrahydrofolate + NH4(+)</text>
        <dbReference type="Rhea" id="RHEA:16945"/>
        <dbReference type="Rhea" id="RHEA-COMP:10475"/>
        <dbReference type="Rhea" id="RHEA-COMP:10492"/>
        <dbReference type="ChEBI" id="CHEBI:15636"/>
        <dbReference type="ChEBI" id="CHEBI:28938"/>
        <dbReference type="ChEBI" id="CHEBI:57453"/>
        <dbReference type="ChEBI" id="CHEBI:83100"/>
        <dbReference type="ChEBI" id="CHEBI:83143"/>
        <dbReference type="EC" id="2.1.2.10"/>
    </reaction>
</comment>
<dbReference type="EMBL" id="QRDT01000014">
    <property type="protein sequence ID" value="RED31803.1"/>
    <property type="molecule type" value="Genomic_DNA"/>
</dbReference>
<protein>
    <recommendedName>
        <fullName evidence="2">aminomethyltransferase</fullName>
        <ecNumber evidence="2">2.1.2.10</ecNumber>
    </recommendedName>
    <alternativeName>
        <fullName evidence="5">Glycine cleavage system T protein</fullName>
    </alternativeName>
</protein>
<dbReference type="EC" id="2.1.2.10" evidence="2"/>
<dbReference type="InterPro" id="IPR006223">
    <property type="entry name" value="GcvT"/>
</dbReference>
<keyword evidence="3" id="KW-0032">Aminotransferase</keyword>
<keyword evidence="4 11" id="KW-0808">Transferase</keyword>
<dbReference type="NCBIfam" id="NF010093">
    <property type="entry name" value="PRK13579.1"/>
    <property type="match status" value="1"/>
</dbReference>
<evidence type="ECO:0000256" key="3">
    <source>
        <dbReference type="ARBA" id="ARBA00022576"/>
    </source>
</evidence>
<evidence type="ECO:0000259" key="9">
    <source>
        <dbReference type="Pfam" id="PF08669"/>
    </source>
</evidence>
<feature type="domain" description="GCVT N-terminal" evidence="8">
    <location>
        <begin position="15"/>
        <end position="268"/>
    </location>
</feature>
<evidence type="ECO:0000313" key="10">
    <source>
        <dbReference type="EMBL" id="RED31803.1"/>
    </source>
</evidence>
<dbReference type="Pfam" id="PF01571">
    <property type="entry name" value="GCV_T"/>
    <property type="match status" value="1"/>
</dbReference>
<dbReference type="GO" id="GO:0004047">
    <property type="term" value="F:aminomethyltransferase activity"/>
    <property type="evidence" value="ECO:0007669"/>
    <property type="project" value="UniProtKB-EC"/>
</dbReference>
<dbReference type="Gene3D" id="3.30.70.1400">
    <property type="entry name" value="Aminomethyltransferase beta-barrel domains"/>
    <property type="match status" value="1"/>
</dbReference>
<dbReference type="AlphaFoldDB" id="A0A336JSS8"/>
<dbReference type="NCBIfam" id="NF001567">
    <property type="entry name" value="PRK00389.1"/>
    <property type="match status" value="1"/>
</dbReference>
<evidence type="ECO:0000313" key="11">
    <source>
        <dbReference type="EMBL" id="SSW91783.1"/>
    </source>
</evidence>
<dbReference type="NCBIfam" id="TIGR00528">
    <property type="entry name" value="gcvT"/>
    <property type="match status" value="1"/>
</dbReference>
<evidence type="ECO:0000256" key="7">
    <source>
        <dbReference type="PIRSR" id="PIRSR006487-1"/>
    </source>
</evidence>
<reference evidence="11 12" key="1">
    <citation type="submission" date="2017-08" db="EMBL/GenBank/DDBJ databases">
        <authorList>
            <person name="de Groot N.N."/>
        </authorList>
    </citation>
    <scope>NUCLEOTIDE SEQUENCE [LARGE SCALE GENOMIC DNA]</scope>
    <source>
        <strain evidence="11 12">JA575</strain>
    </source>
</reference>
<dbReference type="SUPFAM" id="SSF103025">
    <property type="entry name" value="Folate-binding domain"/>
    <property type="match status" value="1"/>
</dbReference>
<dbReference type="GO" id="GO:0005960">
    <property type="term" value="C:glycine cleavage complex"/>
    <property type="evidence" value="ECO:0007669"/>
    <property type="project" value="InterPro"/>
</dbReference>
<dbReference type="Gene3D" id="2.40.30.110">
    <property type="entry name" value="Aminomethyltransferase beta-barrel domains"/>
    <property type="match status" value="1"/>
</dbReference>
<dbReference type="InterPro" id="IPR027266">
    <property type="entry name" value="TrmE/GcvT-like"/>
</dbReference>
<dbReference type="Proteomes" id="UP000256343">
    <property type="component" value="Unassembled WGS sequence"/>
</dbReference>
<evidence type="ECO:0000256" key="1">
    <source>
        <dbReference type="ARBA" id="ARBA00008609"/>
    </source>
</evidence>
<dbReference type="InterPro" id="IPR028896">
    <property type="entry name" value="GcvT/YgfZ/DmdA"/>
</dbReference>
<sequence>MLAGDDTQSLKRTPLYALHLARGGKMVPFAGYDMPVQYPPGVLKEHLHTRAAAGLFDVSHMGQIELRAKSGRLEDAAHALERLIPQDILALPPGRQRYAQFTNETGGILDDLMVTNLGDRLFLVVNAACKAEDEAHLRAHLSDTCEVTALTDRALIALQGPKAEAALAKFCADVTTMKFMDVAELSLDGLACIVSRSGYTGEDGFEISVPADGAERLAAALLDNPDVLPIGLGARDSLRLEAGLCLYGHDIDTTTTPVEAALSWSIQKSRRNGGARSGGFAGASAILSQLDGGTARLRVGLRPEGRAPVRENAPLFASADSAEPVGTVTSGGFGPSLNAPVAMGYLPSALARRGTVVFAEVRGQRLPLRVAAMPFVPNTYKR</sequence>
<dbReference type="OrthoDB" id="9774591at2"/>
<dbReference type="InterPro" id="IPR013977">
    <property type="entry name" value="GcvT_C"/>
</dbReference>
<feature type="domain" description="Aminomethyltransferase C-terminal" evidence="9">
    <location>
        <begin position="298"/>
        <end position="376"/>
    </location>
</feature>
<dbReference type="Proteomes" id="UP000252631">
    <property type="component" value="Unassembled WGS sequence"/>
</dbReference>
<proteinExistence type="inferred from homology"/>
<comment type="similarity">
    <text evidence="1">Belongs to the GcvT family.</text>
</comment>
<dbReference type="GO" id="GO:0008483">
    <property type="term" value="F:transaminase activity"/>
    <property type="evidence" value="ECO:0007669"/>
    <property type="project" value="UniProtKB-KW"/>
</dbReference>
<evidence type="ECO:0000256" key="2">
    <source>
        <dbReference type="ARBA" id="ARBA00012616"/>
    </source>
</evidence>
<dbReference type="InterPro" id="IPR006222">
    <property type="entry name" value="GCVT_N"/>
</dbReference>
<dbReference type="PANTHER" id="PTHR43757">
    <property type="entry name" value="AMINOMETHYLTRANSFERASE"/>
    <property type="match status" value="1"/>
</dbReference>
<evidence type="ECO:0000256" key="5">
    <source>
        <dbReference type="ARBA" id="ARBA00031395"/>
    </source>
</evidence>
<gene>
    <name evidence="10" type="ORF">BJ125_11441</name>
    <name evidence="11" type="ORF">SAMN05892882_11441</name>
</gene>
<dbReference type="GO" id="GO:0008168">
    <property type="term" value="F:methyltransferase activity"/>
    <property type="evidence" value="ECO:0007669"/>
    <property type="project" value="UniProtKB-KW"/>
</dbReference>
<evidence type="ECO:0000313" key="13">
    <source>
        <dbReference type="Proteomes" id="UP000256343"/>
    </source>
</evidence>
<evidence type="ECO:0000259" key="8">
    <source>
        <dbReference type="Pfam" id="PF01571"/>
    </source>
</evidence>
<dbReference type="Pfam" id="PF08669">
    <property type="entry name" value="GCV_T_C"/>
    <property type="match status" value="1"/>
</dbReference>